<gene>
    <name evidence="1" type="ORF">RRF57_009635</name>
</gene>
<proteinExistence type="predicted"/>
<name>A0AAN7ZC28_9PEZI</name>
<dbReference type="AlphaFoldDB" id="A0AAN7ZC28"/>
<dbReference type="Proteomes" id="UP001305414">
    <property type="component" value="Unassembled WGS sequence"/>
</dbReference>
<sequence length="61" mass="6346">MSCDSVMHYDSLISNKAVLEATAQEVIFPDTSRGPIPAIVGVISKDLGVDSQPGDGPLTSD</sequence>
<comment type="caution">
    <text evidence="1">The sequence shown here is derived from an EMBL/GenBank/DDBJ whole genome shotgun (WGS) entry which is preliminary data.</text>
</comment>
<dbReference type="EMBL" id="JAWHQM010000037">
    <property type="protein sequence ID" value="KAK5633921.1"/>
    <property type="molecule type" value="Genomic_DNA"/>
</dbReference>
<evidence type="ECO:0000313" key="1">
    <source>
        <dbReference type="EMBL" id="KAK5633921.1"/>
    </source>
</evidence>
<keyword evidence="2" id="KW-1185">Reference proteome</keyword>
<reference evidence="1 2" key="1">
    <citation type="submission" date="2023-10" db="EMBL/GenBank/DDBJ databases">
        <title>Draft genome sequence of Xylaria bambusicola isolate GMP-LS, the root and basal stem rot pathogen of sugarcane in Indonesia.</title>
        <authorList>
            <person name="Selvaraj P."/>
            <person name="Muralishankar V."/>
            <person name="Muruganantham S."/>
            <person name="Sp S."/>
            <person name="Haryani S."/>
            <person name="Lau K.J.X."/>
            <person name="Naqvi N.I."/>
        </authorList>
    </citation>
    <scope>NUCLEOTIDE SEQUENCE [LARGE SCALE GENOMIC DNA]</scope>
    <source>
        <strain evidence="1">GMP-LS</strain>
    </source>
</reference>
<accession>A0AAN7ZC28</accession>
<evidence type="ECO:0000313" key="2">
    <source>
        <dbReference type="Proteomes" id="UP001305414"/>
    </source>
</evidence>
<organism evidence="1 2">
    <name type="scientific">Xylaria bambusicola</name>
    <dbReference type="NCBI Taxonomy" id="326684"/>
    <lineage>
        <taxon>Eukaryota</taxon>
        <taxon>Fungi</taxon>
        <taxon>Dikarya</taxon>
        <taxon>Ascomycota</taxon>
        <taxon>Pezizomycotina</taxon>
        <taxon>Sordariomycetes</taxon>
        <taxon>Xylariomycetidae</taxon>
        <taxon>Xylariales</taxon>
        <taxon>Xylariaceae</taxon>
        <taxon>Xylaria</taxon>
    </lineage>
</organism>
<protein>
    <submittedName>
        <fullName evidence="1">Uncharacterized protein</fullName>
    </submittedName>
</protein>